<dbReference type="InterPro" id="IPR016102">
    <property type="entry name" value="Succinyl-CoA_synth-like"/>
</dbReference>
<evidence type="ECO:0000313" key="2">
    <source>
        <dbReference type="Proteomes" id="UP000784294"/>
    </source>
</evidence>
<dbReference type="GO" id="GO:0006085">
    <property type="term" value="P:acetyl-CoA biosynthetic process"/>
    <property type="evidence" value="ECO:0007669"/>
    <property type="project" value="TreeGrafter"/>
</dbReference>
<gene>
    <name evidence="1" type="ORF">PXEA_LOCUS8182</name>
</gene>
<reference evidence="1" key="1">
    <citation type="submission" date="2018-11" db="EMBL/GenBank/DDBJ databases">
        <authorList>
            <consortium name="Pathogen Informatics"/>
        </authorList>
    </citation>
    <scope>NUCLEOTIDE SEQUENCE</scope>
</reference>
<dbReference type="Proteomes" id="UP000784294">
    <property type="component" value="Unassembled WGS sequence"/>
</dbReference>
<dbReference type="OrthoDB" id="3261737at2759"/>
<dbReference type="PANTHER" id="PTHR23118:SF42">
    <property type="entry name" value="ATP-CITRATE SYNTHASE"/>
    <property type="match status" value="1"/>
</dbReference>
<dbReference type="InterPro" id="IPR002020">
    <property type="entry name" value="Citrate_synthase"/>
</dbReference>
<sequence>MGRVTKPLIAWCIGTCAEALARRHSKSDSTDEVDVSSVQFGHAGACAQSPHETATAKNSALRKAGAYVPNSFDELDTMIQ</sequence>
<name>A0A3S5CK20_9PLAT</name>
<accession>A0A3S5CK20</accession>
<proteinExistence type="predicted"/>
<dbReference type="EMBL" id="CAAALY010022176">
    <property type="protein sequence ID" value="VEL14742.1"/>
    <property type="molecule type" value="Genomic_DNA"/>
</dbReference>
<organism evidence="1 2">
    <name type="scientific">Protopolystoma xenopodis</name>
    <dbReference type="NCBI Taxonomy" id="117903"/>
    <lineage>
        <taxon>Eukaryota</taxon>
        <taxon>Metazoa</taxon>
        <taxon>Spiralia</taxon>
        <taxon>Lophotrochozoa</taxon>
        <taxon>Platyhelminthes</taxon>
        <taxon>Monogenea</taxon>
        <taxon>Polyopisthocotylea</taxon>
        <taxon>Polystomatidea</taxon>
        <taxon>Polystomatidae</taxon>
        <taxon>Protopolystoma</taxon>
    </lineage>
</organism>
<dbReference type="GO" id="GO:0003878">
    <property type="term" value="F:ATP citrate synthase activity"/>
    <property type="evidence" value="ECO:0007669"/>
    <property type="project" value="TreeGrafter"/>
</dbReference>
<dbReference type="AlphaFoldDB" id="A0A3S5CK20"/>
<dbReference type="GO" id="GO:0005829">
    <property type="term" value="C:cytosol"/>
    <property type="evidence" value="ECO:0007669"/>
    <property type="project" value="TreeGrafter"/>
</dbReference>
<dbReference type="SUPFAM" id="SSF52210">
    <property type="entry name" value="Succinyl-CoA synthetase domains"/>
    <property type="match status" value="1"/>
</dbReference>
<evidence type="ECO:0000313" key="1">
    <source>
        <dbReference type="EMBL" id="VEL14742.1"/>
    </source>
</evidence>
<protein>
    <submittedName>
        <fullName evidence="1">Uncharacterized protein</fullName>
    </submittedName>
</protein>
<keyword evidence="2" id="KW-1185">Reference proteome</keyword>
<dbReference type="PANTHER" id="PTHR23118">
    <property type="entry name" value="ATP-CITRATE SYNTHASE"/>
    <property type="match status" value="1"/>
</dbReference>
<comment type="caution">
    <text evidence="1">The sequence shown here is derived from an EMBL/GenBank/DDBJ whole genome shotgun (WGS) entry which is preliminary data.</text>
</comment>
<dbReference type="Gene3D" id="3.40.50.261">
    <property type="entry name" value="Succinyl-CoA synthetase domains"/>
    <property type="match status" value="1"/>
</dbReference>
<dbReference type="GO" id="GO:0006633">
    <property type="term" value="P:fatty acid biosynthetic process"/>
    <property type="evidence" value="ECO:0007669"/>
    <property type="project" value="TreeGrafter"/>
</dbReference>